<accession>A0A7S0H7X4</accession>
<dbReference type="PANTHER" id="PTHR10984">
    <property type="entry name" value="ENDOPLASMIC RETICULUM-GOLGI INTERMEDIATE COMPARTMENT PROTEIN"/>
    <property type="match status" value="1"/>
</dbReference>
<dbReference type="Pfam" id="PF13850">
    <property type="entry name" value="ERGIC_N"/>
    <property type="match status" value="1"/>
</dbReference>
<keyword evidence="4 6" id="KW-1133">Transmembrane helix</keyword>
<evidence type="ECO:0000256" key="3">
    <source>
        <dbReference type="ARBA" id="ARBA00022692"/>
    </source>
</evidence>
<feature type="transmembrane region" description="Helical" evidence="6">
    <location>
        <begin position="618"/>
        <end position="641"/>
    </location>
</feature>
<reference evidence="9" key="1">
    <citation type="submission" date="2021-01" db="EMBL/GenBank/DDBJ databases">
        <authorList>
            <person name="Corre E."/>
            <person name="Pelletier E."/>
            <person name="Niang G."/>
            <person name="Scheremetjew M."/>
            <person name="Finn R."/>
            <person name="Kale V."/>
            <person name="Holt S."/>
            <person name="Cochrane G."/>
            <person name="Meng A."/>
            <person name="Brown T."/>
            <person name="Cohen L."/>
        </authorList>
    </citation>
    <scope>NUCLEOTIDE SEQUENCE</scope>
    <source>
        <strain evidence="9">CCMP1374</strain>
    </source>
</reference>
<evidence type="ECO:0000256" key="2">
    <source>
        <dbReference type="ARBA" id="ARBA00005648"/>
    </source>
</evidence>
<organism evidence="9">
    <name type="scientific">Phaeocystis antarctica</name>
    <dbReference type="NCBI Taxonomy" id="33657"/>
    <lineage>
        <taxon>Eukaryota</taxon>
        <taxon>Haptista</taxon>
        <taxon>Haptophyta</taxon>
        <taxon>Prymnesiophyceae</taxon>
        <taxon>Phaeocystales</taxon>
        <taxon>Phaeocystaceae</taxon>
        <taxon>Phaeocystis</taxon>
    </lineage>
</organism>
<feature type="transmembrane region" description="Helical" evidence="6">
    <location>
        <begin position="21"/>
        <end position="41"/>
    </location>
</feature>
<evidence type="ECO:0000313" key="9">
    <source>
        <dbReference type="EMBL" id="CAD8466085.1"/>
    </source>
</evidence>
<protein>
    <recommendedName>
        <fullName evidence="10">Endoplasmic reticulum vesicle transporter C-terminal domain-containing protein</fullName>
    </recommendedName>
</protein>
<evidence type="ECO:0000259" key="7">
    <source>
        <dbReference type="Pfam" id="PF07970"/>
    </source>
</evidence>
<comment type="subcellular location">
    <subcellularLocation>
        <location evidence="1">Membrane</location>
        <topology evidence="1">Multi-pass membrane protein</topology>
    </subcellularLocation>
</comment>
<gene>
    <name evidence="9" type="ORF">PANT1444_LOCUS145</name>
</gene>
<dbReference type="InterPro" id="IPR045888">
    <property type="entry name" value="Erv"/>
</dbReference>
<dbReference type="Pfam" id="PF07970">
    <property type="entry name" value="COPIIcoated_ERV"/>
    <property type="match status" value="1"/>
</dbReference>
<dbReference type="GO" id="GO:0030134">
    <property type="term" value="C:COPII-coated ER to Golgi transport vesicle"/>
    <property type="evidence" value="ECO:0007669"/>
    <property type="project" value="TreeGrafter"/>
</dbReference>
<dbReference type="InterPro" id="IPR012936">
    <property type="entry name" value="Erv_C"/>
</dbReference>
<evidence type="ECO:0000259" key="8">
    <source>
        <dbReference type="Pfam" id="PF13850"/>
    </source>
</evidence>
<dbReference type="AlphaFoldDB" id="A0A7S0H7X4"/>
<keyword evidence="5 6" id="KW-0472">Membrane</keyword>
<dbReference type="PANTHER" id="PTHR10984:SF25">
    <property type="entry name" value="ENDOPLASMIC RETICULUM-GOLGI INTERMEDIATE COMPARTMENT PROTEIN 3"/>
    <property type="match status" value="1"/>
</dbReference>
<dbReference type="GO" id="GO:0005783">
    <property type="term" value="C:endoplasmic reticulum"/>
    <property type="evidence" value="ECO:0007669"/>
    <property type="project" value="TreeGrafter"/>
</dbReference>
<sequence length="656" mass="72226">MSSLERLDIFPKTYDDFKERTLGGALISIVCCLLALCLFTAEFAQYRAVETVDRLDVDTRTAANSKLSINLDLLLPSLPCDEIVMDVVDESGSEQLAVTNTLHKLRVDRHGVPIDTPEAVDWSHTLAPAFHQRKVIQLMDDAHLHLAETLGHLQHEDEENPGLDEQGHEAHREELTTQAALLQGRLAHLTAVAEEAEHAEVIGDAAHQEHLAMTTQEVEALHASITESQAYSDEQREQVLSNLHAMSRNLNRLQSMGPTEEKTAANLREALRIRLSILQDNVAGFVTAADIDRRDNLAAVAGDAWPGGLETLRRIKGRLTPPPPSGLSLRRARYASVEEILGDVLNVSESLTGGMGTHLNESVRAVMADLSELSEGARGTRRAEIETKLSSHLAMLQADLRGEEVTPEGYCGSCYGASLDVTACCNSCDDLRAAYRQRKWGFPGEASFDQCRREKQRRAQRREEGEGCNVYGTMQVARVTGSFHIAPASKATGSTLGMLLVPHRVQPDEVGHFNVSHQIKRLSFGTDYPGQTNPLDAAFTHSPSGAAISRYFLKVVPTTYEFLSGEVVHTNQFSVTSYFKPIDIDHAKFVPPTITFTFELTPIKVRKTERRGGSLLGFFTRCAALIGGLFTVAGIVDASLYHSSKKLRKMQEGRQD</sequence>
<evidence type="ECO:0000256" key="4">
    <source>
        <dbReference type="ARBA" id="ARBA00022989"/>
    </source>
</evidence>
<evidence type="ECO:0000256" key="5">
    <source>
        <dbReference type="ARBA" id="ARBA00023136"/>
    </source>
</evidence>
<dbReference type="GO" id="GO:0016020">
    <property type="term" value="C:membrane"/>
    <property type="evidence" value="ECO:0007669"/>
    <property type="project" value="UniProtKB-SubCell"/>
</dbReference>
<comment type="similarity">
    <text evidence="2">Belongs to the ERGIC family.</text>
</comment>
<dbReference type="InterPro" id="IPR039542">
    <property type="entry name" value="Erv_N"/>
</dbReference>
<name>A0A7S0H7X4_9EUKA</name>
<keyword evidence="3 6" id="KW-0812">Transmembrane</keyword>
<feature type="domain" description="Endoplasmic reticulum vesicle transporter N-terminal" evidence="8">
    <location>
        <begin position="4"/>
        <end position="95"/>
    </location>
</feature>
<evidence type="ECO:0000256" key="6">
    <source>
        <dbReference type="SAM" id="Phobius"/>
    </source>
</evidence>
<evidence type="ECO:0000256" key="1">
    <source>
        <dbReference type="ARBA" id="ARBA00004141"/>
    </source>
</evidence>
<feature type="domain" description="Endoplasmic reticulum vesicle transporter C-terminal" evidence="7">
    <location>
        <begin position="414"/>
        <end position="637"/>
    </location>
</feature>
<proteinExistence type="inferred from homology"/>
<evidence type="ECO:0008006" key="10">
    <source>
        <dbReference type="Google" id="ProtNLM"/>
    </source>
</evidence>
<dbReference type="EMBL" id="HBEP01000248">
    <property type="protein sequence ID" value="CAD8466085.1"/>
    <property type="molecule type" value="Transcribed_RNA"/>
</dbReference>